<dbReference type="AlphaFoldDB" id="A0A699IBM4"/>
<dbReference type="EMBL" id="BKCJ010271550">
    <property type="protein sequence ID" value="GEZ37653.1"/>
    <property type="molecule type" value="Genomic_DNA"/>
</dbReference>
<comment type="caution">
    <text evidence="2">The sequence shown here is derived from an EMBL/GenBank/DDBJ whole genome shotgun (WGS) entry which is preliminary data.</text>
</comment>
<proteinExistence type="predicted"/>
<evidence type="ECO:0000256" key="1">
    <source>
        <dbReference type="SAM" id="MobiDB-lite"/>
    </source>
</evidence>
<gene>
    <name evidence="2" type="ORF">Tci_509626</name>
</gene>
<reference evidence="2" key="1">
    <citation type="journal article" date="2019" name="Sci. Rep.">
        <title>Draft genome of Tanacetum cinerariifolium, the natural source of mosquito coil.</title>
        <authorList>
            <person name="Yamashiro T."/>
            <person name="Shiraishi A."/>
            <person name="Satake H."/>
            <person name="Nakayama K."/>
        </authorList>
    </citation>
    <scope>NUCLEOTIDE SEQUENCE</scope>
</reference>
<evidence type="ECO:0000313" key="2">
    <source>
        <dbReference type="EMBL" id="GEZ37653.1"/>
    </source>
</evidence>
<feature type="region of interest" description="Disordered" evidence="1">
    <location>
        <begin position="97"/>
        <end position="116"/>
    </location>
</feature>
<protein>
    <recommendedName>
        <fullName evidence="3">Transposase (Putative), gypsy type</fullName>
    </recommendedName>
</protein>
<evidence type="ECO:0008006" key="3">
    <source>
        <dbReference type="Google" id="ProtNLM"/>
    </source>
</evidence>
<name>A0A699IBM4_TANCI</name>
<feature type="non-terminal residue" evidence="2">
    <location>
        <position position="1"/>
    </location>
</feature>
<organism evidence="2">
    <name type="scientific">Tanacetum cinerariifolium</name>
    <name type="common">Dalmatian daisy</name>
    <name type="synonym">Chrysanthemum cinerariifolium</name>
    <dbReference type="NCBI Taxonomy" id="118510"/>
    <lineage>
        <taxon>Eukaryota</taxon>
        <taxon>Viridiplantae</taxon>
        <taxon>Streptophyta</taxon>
        <taxon>Embryophyta</taxon>
        <taxon>Tracheophyta</taxon>
        <taxon>Spermatophyta</taxon>
        <taxon>Magnoliopsida</taxon>
        <taxon>eudicotyledons</taxon>
        <taxon>Gunneridae</taxon>
        <taxon>Pentapetalae</taxon>
        <taxon>asterids</taxon>
        <taxon>campanulids</taxon>
        <taxon>Asterales</taxon>
        <taxon>Asteraceae</taxon>
        <taxon>Asteroideae</taxon>
        <taxon>Anthemideae</taxon>
        <taxon>Anthemidinae</taxon>
        <taxon>Tanacetum</taxon>
    </lineage>
</organism>
<sequence>DPTKVRIGERDVREGEVSLLELMKGRVVSLTSANDQGNVNVQDASNDNLNEEGDDVAGVDQAEQGGQVVYVRRIDIVANDEIHAIVVEQPKRVRKKWKTADGASGSGLPPKKLKEDHGISGDVGTVTAGKYLVVLQGLLDSSTLATEVGVMAADTVLFVTSFVTPTPGHEGGGHTNSITSPNLRTQKLAERFLISFGSLYEPNAHADDDEVTSVVRSFVLDPAILTMAVATTVVADTSALVPRNGHGSGVGQARSNIFRDFVFPSIFEVKVAGPSQPVSTELLTGSFYVSHDMDSDALRFFSQLRGIDYEQLLAEFNVEVARQVYFNAKTRMRLEHELRGRRRFEERCALQANRNVALEGRVAALESAAASKDAELASSNSQVRVLSDRVAGIDSDLIEMALHMDEEFYPRRAIDKGMQDGLAAAIDHGKVGMSLFDVFAYNPSTEANYVGAITALHPTAEALEASHLQPSPEQLMVLIHRLKDQVVIRETSMAFSLDVAHTRIQRIRGDVAARRLSLTDSMVPLIEPLSVKSLTGEANSYRISAMAVTIALSTTLAQASTVPLAPSTEVPPSKIVFEQEELDTTLEHSSAM</sequence>
<accession>A0A699IBM4</accession>